<dbReference type="RefSeq" id="WP_185660308.1">
    <property type="nucleotide sequence ID" value="NZ_CAWPOO010000012.1"/>
</dbReference>
<dbReference type="Proteomes" id="UP000526501">
    <property type="component" value="Unassembled WGS sequence"/>
</dbReference>
<dbReference type="GO" id="GO:0032259">
    <property type="term" value="P:methylation"/>
    <property type="evidence" value="ECO:0007669"/>
    <property type="project" value="UniProtKB-KW"/>
</dbReference>
<dbReference type="PROSITE" id="PS50123">
    <property type="entry name" value="CHER"/>
    <property type="match status" value="1"/>
</dbReference>
<dbReference type="InterPro" id="IPR029063">
    <property type="entry name" value="SAM-dependent_MTases_sf"/>
</dbReference>
<dbReference type="SUPFAM" id="SSF53335">
    <property type="entry name" value="S-adenosyl-L-methionine-dependent methyltransferases"/>
    <property type="match status" value="1"/>
</dbReference>
<dbReference type="InterPro" id="IPR022641">
    <property type="entry name" value="CheR_N"/>
</dbReference>
<evidence type="ECO:0000313" key="8">
    <source>
        <dbReference type="Proteomes" id="UP000526501"/>
    </source>
</evidence>
<dbReference type="GO" id="GO:0008983">
    <property type="term" value="F:protein-glutamate O-methyltransferase activity"/>
    <property type="evidence" value="ECO:0007669"/>
    <property type="project" value="UniProtKB-EC"/>
</dbReference>
<sequence length="282" mass="32611">MRLTNATREGLSSSSFQTFAEVIQRELGIKMPSGKVNMLRSRLQRRLRQLGLDSFEEYEELLLDSPQATEEFVHFTDAVTTNKTEFFRESAHFDYLTENCLPELDRNRNIPWHFKLWCAGCSSGEEPYSLSMVLNEYASFRPGFDHSILGTDISSQVLENSKRAIYHHDRIGPIPENFRKKYLLRGKDTSLGLFRIAPNARTKVSFSSLNFMRDSYPIRETFDIVFFRNVLIYFDRPTQEAVVNKICEHLRPGGYLFISHSESLNGLDVPLNLVGSSVFKKW</sequence>
<dbReference type="Gene3D" id="3.40.50.150">
    <property type="entry name" value="Vaccinia Virus protein VP39"/>
    <property type="match status" value="1"/>
</dbReference>
<dbReference type="InterPro" id="IPR022642">
    <property type="entry name" value="CheR_C"/>
</dbReference>
<comment type="catalytic activity">
    <reaction evidence="1">
        <text>L-glutamyl-[protein] + S-adenosyl-L-methionine = [protein]-L-glutamate 5-O-methyl ester + S-adenosyl-L-homocysteine</text>
        <dbReference type="Rhea" id="RHEA:24452"/>
        <dbReference type="Rhea" id="RHEA-COMP:10208"/>
        <dbReference type="Rhea" id="RHEA-COMP:10311"/>
        <dbReference type="ChEBI" id="CHEBI:29973"/>
        <dbReference type="ChEBI" id="CHEBI:57856"/>
        <dbReference type="ChEBI" id="CHEBI:59789"/>
        <dbReference type="ChEBI" id="CHEBI:82795"/>
        <dbReference type="EC" id="2.1.1.80"/>
    </reaction>
</comment>
<evidence type="ECO:0000256" key="1">
    <source>
        <dbReference type="ARBA" id="ARBA00001541"/>
    </source>
</evidence>
<organism evidence="7 8">
    <name type="scientific">Pelagicoccus albus</name>
    <dbReference type="NCBI Taxonomy" id="415222"/>
    <lineage>
        <taxon>Bacteria</taxon>
        <taxon>Pseudomonadati</taxon>
        <taxon>Verrucomicrobiota</taxon>
        <taxon>Opitutia</taxon>
        <taxon>Puniceicoccales</taxon>
        <taxon>Pelagicoccaceae</taxon>
        <taxon>Pelagicoccus</taxon>
    </lineage>
</organism>
<name>A0A7X1B8R0_9BACT</name>
<dbReference type="CDD" id="cd02440">
    <property type="entry name" value="AdoMet_MTases"/>
    <property type="match status" value="1"/>
</dbReference>
<dbReference type="SMART" id="SM00138">
    <property type="entry name" value="MeTrc"/>
    <property type="match status" value="1"/>
</dbReference>
<accession>A0A7X1B8R0</accession>
<dbReference type="EC" id="2.1.1.80" evidence="2"/>
<dbReference type="PIRSF" id="PIRSF000410">
    <property type="entry name" value="CheR"/>
    <property type="match status" value="1"/>
</dbReference>
<proteinExistence type="predicted"/>
<keyword evidence="5" id="KW-0949">S-adenosyl-L-methionine</keyword>
<evidence type="ECO:0000256" key="4">
    <source>
        <dbReference type="ARBA" id="ARBA00022679"/>
    </source>
</evidence>
<dbReference type="PANTHER" id="PTHR24422">
    <property type="entry name" value="CHEMOTAXIS PROTEIN METHYLTRANSFERASE"/>
    <property type="match status" value="1"/>
</dbReference>
<dbReference type="AlphaFoldDB" id="A0A7X1B8R0"/>
<evidence type="ECO:0000256" key="2">
    <source>
        <dbReference type="ARBA" id="ARBA00012534"/>
    </source>
</evidence>
<reference evidence="7 8" key="1">
    <citation type="submission" date="2020-07" db="EMBL/GenBank/DDBJ databases">
        <authorList>
            <person name="Feng X."/>
        </authorList>
    </citation>
    <scope>NUCLEOTIDE SEQUENCE [LARGE SCALE GENOMIC DNA]</scope>
    <source>
        <strain evidence="7 8">JCM23202</strain>
    </source>
</reference>
<dbReference type="InterPro" id="IPR000780">
    <property type="entry name" value="CheR_MeTrfase"/>
</dbReference>
<dbReference type="InterPro" id="IPR026024">
    <property type="entry name" value="Chemotaxis_MeTrfase_CheR"/>
</dbReference>
<evidence type="ECO:0000256" key="5">
    <source>
        <dbReference type="ARBA" id="ARBA00022691"/>
    </source>
</evidence>
<evidence type="ECO:0000259" key="6">
    <source>
        <dbReference type="PROSITE" id="PS50123"/>
    </source>
</evidence>
<dbReference type="Pfam" id="PF01739">
    <property type="entry name" value="CheR"/>
    <property type="match status" value="1"/>
</dbReference>
<keyword evidence="8" id="KW-1185">Reference proteome</keyword>
<protein>
    <recommendedName>
        <fullName evidence="2">protein-glutamate O-methyltransferase</fullName>
        <ecNumber evidence="2">2.1.1.80</ecNumber>
    </recommendedName>
</protein>
<keyword evidence="3" id="KW-0489">Methyltransferase</keyword>
<dbReference type="Pfam" id="PF03705">
    <property type="entry name" value="CheR_N"/>
    <property type="match status" value="1"/>
</dbReference>
<dbReference type="EMBL" id="JACHVC010000012">
    <property type="protein sequence ID" value="MBC2606435.1"/>
    <property type="molecule type" value="Genomic_DNA"/>
</dbReference>
<dbReference type="InterPro" id="IPR050903">
    <property type="entry name" value="Bact_Chemotaxis_MeTrfase"/>
</dbReference>
<dbReference type="PRINTS" id="PR00996">
    <property type="entry name" value="CHERMTFRASE"/>
</dbReference>
<feature type="domain" description="CheR-type methyltransferase" evidence="6">
    <location>
        <begin position="4"/>
        <end position="282"/>
    </location>
</feature>
<evidence type="ECO:0000313" key="7">
    <source>
        <dbReference type="EMBL" id="MBC2606435.1"/>
    </source>
</evidence>
<comment type="caution">
    <text evidence="7">The sequence shown here is derived from an EMBL/GenBank/DDBJ whole genome shotgun (WGS) entry which is preliminary data.</text>
</comment>
<dbReference type="Gene3D" id="1.10.155.10">
    <property type="entry name" value="Chemotaxis receptor methyltransferase CheR, N-terminal domain"/>
    <property type="match status" value="1"/>
</dbReference>
<dbReference type="PANTHER" id="PTHR24422:SF26">
    <property type="entry name" value="CHEMOTAXIS PROTEIN METHYLTRANSFERASE"/>
    <property type="match status" value="1"/>
</dbReference>
<dbReference type="InterPro" id="IPR036804">
    <property type="entry name" value="CheR_N_sf"/>
</dbReference>
<dbReference type="SUPFAM" id="SSF47757">
    <property type="entry name" value="Chemotaxis receptor methyltransferase CheR, N-terminal domain"/>
    <property type="match status" value="1"/>
</dbReference>
<keyword evidence="4" id="KW-0808">Transferase</keyword>
<evidence type="ECO:0000256" key="3">
    <source>
        <dbReference type="ARBA" id="ARBA00022603"/>
    </source>
</evidence>
<gene>
    <name evidence="7" type="ORF">H5P27_10305</name>
</gene>